<proteinExistence type="predicted"/>
<dbReference type="Pfam" id="PF03489">
    <property type="entry name" value="SapB_2"/>
    <property type="match status" value="1"/>
</dbReference>
<evidence type="ECO:0000313" key="3">
    <source>
        <dbReference type="EMBL" id="PRP73076.1"/>
    </source>
</evidence>
<organism evidence="3 4">
    <name type="scientific">Planoprotostelium fungivorum</name>
    <dbReference type="NCBI Taxonomy" id="1890364"/>
    <lineage>
        <taxon>Eukaryota</taxon>
        <taxon>Amoebozoa</taxon>
        <taxon>Evosea</taxon>
        <taxon>Variosea</taxon>
        <taxon>Cavosteliida</taxon>
        <taxon>Cavosteliaceae</taxon>
        <taxon>Planoprotostelium</taxon>
    </lineage>
</organism>
<feature type="non-terminal residue" evidence="3">
    <location>
        <position position="579"/>
    </location>
</feature>
<sequence>IKSKPAVLSSSGKLARTCSILVGRMRAELLTLVLLFVLSPALDTELDRQCFSCITLASGSEVNLTRACDKALNYPTAVHTSCYRFVSSFGSQVLPLIQQQVSASQVCSGLGICNAGPTGSQLTRHVDSIPEGGLLISKSSATKTGVYLTSITGMQPTTPVNILCGNGNASLDSWRNDTRHNVSQIISICEAGVGLSIWFGQATLNPTTTDFNITITELFASTIYAGQSVIANGYRLLRYTPPSYVFPYDIKEVAAAMSCPNDNCFRIPLTDTIDTSQPSFFFLGYNTNMTAVDHRTPTIAGDGGRFSTIASFRETGAFCAVMASWDVLHTVYSGDLSIWGDLAKSNPWVPAYSQYGRTFKNPTYLSDNLRCYSWMINSDPPMGGTYSIMSSNRTDLPSGFTWSTAPRDTTKKIILKLSDTSKSNAIAVRISSESQTRISLYSPRSKILVEEVSYPTNYSAIEPVTLPPLYLNQSVSLIYTVQPGSVVAIPIFNTGNTSAYWWNNPDGEKDTDIKGLYNMNVSTEPTLYVPPELSGSGYYVILGNSMSQARNFTVRFRIAPMWQSGNSFIGPALFRFWWN</sequence>
<keyword evidence="4" id="KW-1185">Reference proteome</keyword>
<dbReference type="InterPro" id="IPR008139">
    <property type="entry name" value="SaposinB_dom"/>
</dbReference>
<evidence type="ECO:0000313" key="4">
    <source>
        <dbReference type="Proteomes" id="UP000241769"/>
    </source>
</evidence>
<feature type="domain" description="Saposin B-type" evidence="2">
    <location>
        <begin position="11"/>
        <end position="117"/>
    </location>
</feature>
<comment type="caution">
    <text evidence="3">The sequence shown here is derived from an EMBL/GenBank/DDBJ whole genome shotgun (WGS) entry which is preliminary data.</text>
</comment>
<dbReference type="Gene3D" id="1.10.225.10">
    <property type="entry name" value="Saposin-like"/>
    <property type="match status" value="1"/>
</dbReference>
<gene>
    <name evidence="3" type="ORF">PROFUN_16977</name>
</gene>
<dbReference type="InterPro" id="IPR008138">
    <property type="entry name" value="SapB_2"/>
</dbReference>
<dbReference type="InParanoid" id="A0A2P6MN07"/>
<dbReference type="SUPFAM" id="SSF47862">
    <property type="entry name" value="Saposin"/>
    <property type="match status" value="1"/>
</dbReference>
<evidence type="ECO:0000259" key="2">
    <source>
        <dbReference type="PROSITE" id="PS50015"/>
    </source>
</evidence>
<name>A0A2P6MN07_9EUKA</name>
<dbReference type="EMBL" id="MDYQ01000678">
    <property type="protein sequence ID" value="PRP73076.1"/>
    <property type="molecule type" value="Genomic_DNA"/>
</dbReference>
<keyword evidence="1" id="KW-1015">Disulfide bond</keyword>
<dbReference type="PROSITE" id="PS50015">
    <property type="entry name" value="SAP_B"/>
    <property type="match status" value="1"/>
</dbReference>
<evidence type="ECO:0000256" key="1">
    <source>
        <dbReference type="ARBA" id="ARBA00023157"/>
    </source>
</evidence>
<dbReference type="Proteomes" id="UP000241769">
    <property type="component" value="Unassembled WGS sequence"/>
</dbReference>
<dbReference type="AlphaFoldDB" id="A0A2P6MN07"/>
<reference evidence="3 4" key="1">
    <citation type="journal article" date="2018" name="Genome Biol. Evol.">
        <title>Multiple Roots of Fruiting Body Formation in Amoebozoa.</title>
        <authorList>
            <person name="Hillmann F."/>
            <person name="Forbes G."/>
            <person name="Novohradska S."/>
            <person name="Ferling I."/>
            <person name="Riege K."/>
            <person name="Groth M."/>
            <person name="Westermann M."/>
            <person name="Marz M."/>
            <person name="Spaller T."/>
            <person name="Winckler T."/>
            <person name="Schaap P."/>
            <person name="Glockner G."/>
        </authorList>
    </citation>
    <scope>NUCLEOTIDE SEQUENCE [LARGE SCALE GENOMIC DNA]</scope>
    <source>
        <strain evidence="3 4">Jena</strain>
    </source>
</reference>
<dbReference type="InterPro" id="IPR011001">
    <property type="entry name" value="Saposin-like"/>
</dbReference>
<protein>
    <recommendedName>
        <fullName evidence="2">Saposin B-type domain-containing protein</fullName>
    </recommendedName>
</protein>
<feature type="non-terminal residue" evidence="3">
    <location>
        <position position="1"/>
    </location>
</feature>
<accession>A0A2P6MN07</accession>